<dbReference type="RefSeq" id="XP_024697938.1">
    <property type="nucleotide sequence ID" value="XM_024841891.1"/>
</dbReference>
<dbReference type="EMBL" id="MSFM01000001">
    <property type="protein sequence ID" value="PKY09344.1"/>
    <property type="molecule type" value="Genomic_DNA"/>
</dbReference>
<keyword evidence="3" id="KW-1185">Reference proteome</keyword>
<keyword evidence="1" id="KW-1133">Transmembrane helix</keyword>
<name>A0A2I1DHJ0_ASPC2</name>
<dbReference type="GeneID" id="36549420"/>
<keyword evidence="1" id="KW-0812">Transmembrane</keyword>
<keyword evidence="1" id="KW-0472">Membrane</keyword>
<gene>
    <name evidence="2" type="ORF">P168DRAFT_34937</name>
</gene>
<sequence>MTSPSISTISSACIFCFFFRFSFHVSGTTVYLHFRLGRRCGGIILVFLGAMTWSFSFALSFPLFLHGPLYEGLGHIFWASLVVFGSVFSPFSSSPVRLDGVYF</sequence>
<evidence type="ECO:0000256" key="1">
    <source>
        <dbReference type="SAM" id="Phobius"/>
    </source>
</evidence>
<dbReference type="Proteomes" id="UP000234254">
    <property type="component" value="Unassembled WGS sequence"/>
</dbReference>
<feature type="transmembrane region" description="Helical" evidence="1">
    <location>
        <begin position="6"/>
        <end position="23"/>
    </location>
</feature>
<feature type="transmembrane region" description="Helical" evidence="1">
    <location>
        <begin position="76"/>
        <end position="96"/>
    </location>
</feature>
<accession>A0A2I1DHJ0</accession>
<feature type="transmembrane region" description="Helical" evidence="1">
    <location>
        <begin position="43"/>
        <end position="64"/>
    </location>
</feature>
<reference evidence="2" key="1">
    <citation type="submission" date="2016-12" db="EMBL/GenBank/DDBJ databases">
        <title>The genomes of Aspergillus section Nigri reveals drivers in fungal speciation.</title>
        <authorList>
            <consortium name="DOE Joint Genome Institute"/>
            <person name="Vesth T.C."/>
            <person name="Nybo J."/>
            <person name="Theobald S."/>
            <person name="Brandl J."/>
            <person name="Frisvad J.C."/>
            <person name="Nielsen K.F."/>
            <person name="Lyhne E.K."/>
            <person name="Kogle M.E."/>
            <person name="Kuo A."/>
            <person name="Riley R."/>
            <person name="Clum A."/>
            <person name="Nolan M."/>
            <person name="Lipzen A."/>
            <person name="Salamov A."/>
            <person name="Henrissat B."/>
            <person name="Wiebenga A."/>
            <person name="De vries R.P."/>
            <person name="Grigoriev I.V."/>
            <person name="Mortensen U.H."/>
            <person name="Andersen M.R."/>
            <person name="Baker S.E."/>
        </authorList>
    </citation>
    <scope>NUCLEOTIDE SEQUENCE</scope>
    <source>
        <strain evidence="2">IBT 28561</strain>
    </source>
</reference>
<comment type="caution">
    <text evidence="2">The sequence shown here is derived from an EMBL/GenBank/DDBJ whole genome shotgun (WGS) entry which is preliminary data.</text>
</comment>
<evidence type="ECO:0000313" key="2">
    <source>
        <dbReference type="EMBL" id="PKY09344.1"/>
    </source>
</evidence>
<dbReference type="AlphaFoldDB" id="A0A2I1DHJ0"/>
<dbReference type="VEuPathDB" id="FungiDB:P168DRAFT_34937"/>
<evidence type="ECO:0000313" key="3">
    <source>
        <dbReference type="Proteomes" id="UP000234254"/>
    </source>
</evidence>
<protein>
    <submittedName>
        <fullName evidence="2">Uncharacterized protein</fullName>
    </submittedName>
</protein>
<proteinExistence type="predicted"/>
<organism evidence="2 3">
    <name type="scientific">Aspergillus campestris (strain IBT 28561)</name>
    <dbReference type="NCBI Taxonomy" id="1392248"/>
    <lineage>
        <taxon>Eukaryota</taxon>
        <taxon>Fungi</taxon>
        <taxon>Dikarya</taxon>
        <taxon>Ascomycota</taxon>
        <taxon>Pezizomycotina</taxon>
        <taxon>Eurotiomycetes</taxon>
        <taxon>Eurotiomycetidae</taxon>
        <taxon>Eurotiales</taxon>
        <taxon>Aspergillaceae</taxon>
        <taxon>Aspergillus</taxon>
        <taxon>Aspergillus subgen. Circumdati</taxon>
    </lineage>
</organism>